<reference evidence="2" key="1">
    <citation type="submission" date="2021-02" db="EMBL/GenBank/DDBJ databases">
        <authorList>
            <person name="Dougan E. K."/>
            <person name="Rhodes N."/>
            <person name="Thang M."/>
            <person name="Chan C."/>
        </authorList>
    </citation>
    <scope>NUCLEOTIDE SEQUENCE</scope>
</reference>
<dbReference type="AlphaFoldDB" id="A0A812PEC8"/>
<evidence type="ECO:0000256" key="1">
    <source>
        <dbReference type="SAM" id="Phobius"/>
    </source>
</evidence>
<protein>
    <submittedName>
        <fullName evidence="2">Uncharacterized protein</fullName>
    </submittedName>
</protein>
<keyword evidence="1" id="KW-1133">Transmembrane helix</keyword>
<feature type="transmembrane region" description="Helical" evidence="1">
    <location>
        <begin position="117"/>
        <end position="136"/>
    </location>
</feature>
<keyword evidence="3" id="KW-1185">Reference proteome</keyword>
<proteinExistence type="predicted"/>
<gene>
    <name evidence="2" type="ORF">SPIL2461_LOCUS7995</name>
</gene>
<evidence type="ECO:0000313" key="3">
    <source>
        <dbReference type="Proteomes" id="UP000649617"/>
    </source>
</evidence>
<dbReference type="EMBL" id="CAJNIZ010012903">
    <property type="protein sequence ID" value="CAE7340001.1"/>
    <property type="molecule type" value="Genomic_DNA"/>
</dbReference>
<name>A0A812PEC8_SYMPI</name>
<feature type="non-terminal residue" evidence="2">
    <location>
        <position position="1"/>
    </location>
</feature>
<keyword evidence="1" id="KW-0472">Membrane</keyword>
<dbReference type="Proteomes" id="UP000649617">
    <property type="component" value="Unassembled WGS sequence"/>
</dbReference>
<accession>A0A812PEC8</accession>
<feature type="transmembrane region" description="Helical" evidence="1">
    <location>
        <begin position="258"/>
        <end position="277"/>
    </location>
</feature>
<keyword evidence="1" id="KW-0812">Transmembrane</keyword>
<comment type="caution">
    <text evidence="2">The sequence shown here is derived from an EMBL/GenBank/DDBJ whole genome shotgun (WGS) entry which is preliminary data.</text>
</comment>
<organism evidence="2 3">
    <name type="scientific">Symbiodinium pilosum</name>
    <name type="common">Dinoflagellate</name>
    <dbReference type="NCBI Taxonomy" id="2952"/>
    <lineage>
        <taxon>Eukaryota</taxon>
        <taxon>Sar</taxon>
        <taxon>Alveolata</taxon>
        <taxon>Dinophyceae</taxon>
        <taxon>Suessiales</taxon>
        <taxon>Symbiodiniaceae</taxon>
        <taxon>Symbiodinium</taxon>
    </lineage>
</organism>
<sequence length="381" mass="43497">MAGFQREAKDGHGVERQLQTELDPELVRGVPLTVCLTGFGKYFVPPDPGMFDVDHSEYELSSKTDAYDEFLSHDWATSRWLKVLSMLIIYNSSAAAASTLFMSVLCGVLKACDVLPQELWMLAVPHATFWLVFFFWQRLRALLRKPATLFLDRICIAQHDEKLKQKGILGLAGFLDRSAQLTILWSQRYFSRIWCTYEVATFLRDPEKQKPILVMPVKMALILFLISVAEHAIMFWYWLAHGMSSSNGDSSLSNVTMFLSFAPVLALTVPLTFYFGLGLMEDLQELPNQLSNFSVKRAQCFCCSNDHRHPHTGEAIPCDRELIFGQLQRWYGNPHGEAEEHLHLFDKQVKERFAPTVLRSLGRGWLPIRYTICMVCSSTVP</sequence>
<evidence type="ECO:0000313" key="2">
    <source>
        <dbReference type="EMBL" id="CAE7340001.1"/>
    </source>
</evidence>
<dbReference type="OrthoDB" id="439367at2759"/>
<feature type="transmembrane region" description="Helical" evidence="1">
    <location>
        <begin position="219"/>
        <end position="238"/>
    </location>
</feature>
<feature type="transmembrane region" description="Helical" evidence="1">
    <location>
        <begin position="88"/>
        <end position="111"/>
    </location>
</feature>